<organism evidence="2 3">
    <name type="scientific">Amphiplicatus metriothermophilus</name>
    <dbReference type="NCBI Taxonomy" id="1519374"/>
    <lineage>
        <taxon>Bacteria</taxon>
        <taxon>Pseudomonadati</taxon>
        <taxon>Pseudomonadota</taxon>
        <taxon>Alphaproteobacteria</taxon>
        <taxon>Parvularculales</taxon>
        <taxon>Parvularculaceae</taxon>
        <taxon>Amphiplicatus</taxon>
    </lineage>
</organism>
<dbReference type="PROSITE" id="PS51257">
    <property type="entry name" value="PROKAR_LIPOPROTEIN"/>
    <property type="match status" value="1"/>
</dbReference>
<reference evidence="2 3" key="1">
    <citation type="submission" date="2017-07" db="EMBL/GenBank/DDBJ databases">
        <authorList>
            <person name="Sun Z.S."/>
            <person name="Albrecht U."/>
            <person name="Echele G."/>
            <person name="Lee C.C."/>
        </authorList>
    </citation>
    <scope>NUCLEOTIDE SEQUENCE [LARGE SCALE GENOMIC DNA]</scope>
    <source>
        <strain evidence="2 3">CGMCC 1.12710</strain>
    </source>
</reference>
<name>A0A239PKX0_9PROT</name>
<accession>A0A239PKX0</accession>
<evidence type="ECO:0000256" key="1">
    <source>
        <dbReference type="SAM" id="SignalP"/>
    </source>
</evidence>
<gene>
    <name evidence="2" type="ORF">SAMN06297382_0778</name>
</gene>
<dbReference type="Proteomes" id="UP000198346">
    <property type="component" value="Unassembled WGS sequence"/>
</dbReference>
<dbReference type="AlphaFoldDB" id="A0A239PKX0"/>
<sequence>MAARRGARLFGCIFLIAALLAGAACPARASPWGRAAGEFFFSTRADYFRADAPAVEPDALGPVFFERVESHAYGELGLGRRLTIGGKVVYGSSTFFDGHSVFAADGVSEIEGFLQRELRRGERGVLALRLAGAAPSRFETGARPGLASDGVDVEARLLYGRNLALRPVKIFAAAEAAYRRRFGAAADQLRADFLLGVEPMSRLLFLAESFAVKGIGAAEPGGADFDVVRLQASAAWRATRRWTVQAGASSEIAGRNVLTGEAYFISLWSWF</sequence>
<dbReference type="RefSeq" id="WP_089411231.1">
    <property type="nucleotide sequence ID" value="NZ_FZQA01000001.1"/>
</dbReference>
<evidence type="ECO:0000313" key="3">
    <source>
        <dbReference type="Proteomes" id="UP000198346"/>
    </source>
</evidence>
<dbReference type="EMBL" id="FZQA01000001">
    <property type="protein sequence ID" value="SNT68277.1"/>
    <property type="molecule type" value="Genomic_DNA"/>
</dbReference>
<evidence type="ECO:0000313" key="2">
    <source>
        <dbReference type="EMBL" id="SNT68277.1"/>
    </source>
</evidence>
<feature type="chain" id="PRO_5012196046" description="Alginate export" evidence="1">
    <location>
        <begin position="30"/>
        <end position="271"/>
    </location>
</feature>
<protein>
    <recommendedName>
        <fullName evidence="4">Alginate export</fullName>
    </recommendedName>
</protein>
<keyword evidence="3" id="KW-1185">Reference proteome</keyword>
<evidence type="ECO:0008006" key="4">
    <source>
        <dbReference type="Google" id="ProtNLM"/>
    </source>
</evidence>
<proteinExistence type="predicted"/>
<dbReference type="OrthoDB" id="7627828at2"/>
<feature type="signal peptide" evidence="1">
    <location>
        <begin position="1"/>
        <end position="29"/>
    </location>
</feature>
<keyword evidence="1" id="KW-0732">Signal</keyword>